<reference evidence="1" key="1">
    <citation type="submission" date="2022-03" db="EMBL/GenBank/DDBJ databases">
        <authorList>
            <person name="Martin C."/>
        </authorList>
    </citation>
    <scope>NUCLEOTIDE SEQUENCE</scope>
</reference>
<protein>
    <submittedName>
        <fullName evidence="1">Uncharacterized protein</fullName>
    </submittedName>
</protein>
<feature type="non-terminal residue" evidence="1">
    <location>
        <position position="186"/>
    </location>
</feature>
<name>A0A8S4Q1R9_OWEFU</name>
<evidence type="ECO:0000313" key="1">
    <source>
        <dbReference type="EMBL" id="CAH1799456.1"/>
    </source>
</evidence>
<comment type="caution">
    <text evidence="1">The sequence shown here is derived from an EMBL/GenBank/DDBJ whole genome shotgun (WGS) entry which is preliminary data.</text>
</comment>
<dbReference type="Proteomes" id="UP000749559">
    <property type="component" value="Unassembled WGS sequence"/>
</dbReference>
<evidence type="ECO:0000313" key="2">
    <source>
        <dbReference type="Proteomes" id="UP000749559"/>
    </source>
</evidence>
<accession>A0A8S4Q1R9</accession>
<sequence>MNHIDSELFVIVQRCDDMIRKPPPSNVIPTRYENHFNVSENHVETSPNQTQSKEQSPFLNLKHFKTSPRVLLNRCDLKTLKSAHVLLRRCDVECSKVSQKNNTKLRLKSPYIKLKRCIVNNRRVCVRYHNPYVLLTRCDRRLKDDKLYNVPYIKLSRCDGCHYTKKIQGPLKPKLQIYLTRCDNII</sequence>
<organism evidence="1 2">
    <name type="scientific">Owenia fusiformis</name>
    <name type="common">Polychaete worm</name>
    <dbReference type="NCBI Taxonomy" id="6347"/>
    <lineage>
        <taxon>Eukaryota</taxon>
        <taxon>Metazoa</taxon>
        <taxon>Spiralia</taxon>
        <taxon>Lophotrochozoa</taxon>
        <taxon>Annelida</taxon>
        <taxon>Polychaeta</taxon>
        <taxon>Sedentaria</taxon>
        <taxon>Canalipalpata</taxon>
        <taxon>Sabellida</taxon>
        <taxon>Oweniida</taxon>
        <taxon>Oweniidae</taxon>
        <taxon>Owenia</taxon>
    </lineage>
</organism>
<dbReference type="AlphaFoldDB" id="A0A8S4Q1R9"/>
<proteinExistence type="predicted"/>
<dbReference type="EMBL" id="CAIIXF020000011">
    <property type="protein sequence ID" value="CAH1799456.1"/>
    <property type="molecule type" value="Genomic_DNA"/>
</dbReference>
<gene>
    <name evidence="1" type="ORF">OFUS_LOCUS23466</name>
</gene>
<keyword evidence="2" id="KW-1185">Reference proteome</keyword>